<feature type="domain" description="MAM" evidence="6">
    <location>
        <begin position="142"/>
        <end position="311"/>
    </location>
</feature>
<keyword evidence="2" id="KW-0768">Sushi</keyword>
<dbReference type="PROSITE" id="PS00524">
    <property type="entry name" value="SMB_1"/>
    <property type="match status" value="1"/>
</dbReference>
<dbReference type="SMART" id="SM00201">
    <property type="entry name" value="SO"/>
    <property type="match status" value="1"/>
</dbReference>
<dbReference type="Pfam" id="PF00629">
    <property type="entry name" value="MAM"/>
    <property type="match status" value="1"/>
</dbReference>
<reference evidence="10" key="1">
    <citation type="submission" date="2025-08" db="UniProtKB">
        <authorList>
            <consortium name="RefSeq"/>
        </authorList>
    </citation>
    <scope>IDENTIFICATION</scope>
    <source>
        <tissue evidence="10">Entire body</tissue>
    </source>
</reference>
<dbReference type="SMART" id="SM00032">
    <property type="entry name" value="CCP"/>
    <property type="match status" value="2"/>
</dbReference>
<dbReference type="PROSITE" id="PS50958">
    <property type="entry name" value="SMB_2"/>
    <property type="match status" value="1"/>
</dbReference>
<organism evidence="9 10">
    <name type="scientific">Agrilus planipennis</name>
    <name type="common">Emerald ash borer</name>
    <name type="synonym">Agrilus marcopoli</name>
    <dbReference type="NCBI Taxonomy" id="224129"/>
    <lineage>
        <taxon>Eukaryota</taxon>
        <taxon>Metazoa</taxon>
        <taxon>Ecdysozoa</taxon>
        <taxon>Arthropoda</taxon>
        <taxon>Hexapoda</taxon>
        <taxon>Insecta</taxon>
        <taxon>Pterygota</taxon>
        <taxon>Neoptera</taxon>
        <taxon>Endopterygota</taxon>
        <taxon>Coleoptera</taxon>
        <taxon>Polyphaga</taxon>
        <taxon>Elateriformia</taxon>
        <taxon>Buprestoidea</taxon>
        <taxon>Buprestidae</taxon>
        <taxon>Agrilinae</taxon>
        <taxon>Agrilus</taxon>
    </lineage>
</organism>
<dbReference type="PANTHER" id="PTHR23282">
    <property type="entry name" value="APICAL ENDOSOMAL GLYCOPROTEIN PRECURSOR"/>
    <property type="match status" value="1"/>
</dbReference>
<dbReference type="KEGG" id="apln:108745015"/>
<feature type="domain" description="SMB" evidence="8">
    <location>
        <begin position="329"/>
        <end position="378"/>
    </location>
</feature>
<evidence type="ECO:0000256" key="2">
    <source>
        <dbReference type="PROSITE-ProRule" id="PRU00302"/>
    </source>
</evidence>
<feature type="domain" description="Sushi" evidence="7">
    <location>
        <begin position="27"/>
        <end position="80"/>
    </location>
</feature>
<dbReference type="GO" id="GO:0016020">
    <property type="term" value="C:membrane"/>
    <property type="evidence" value="ECO:0007669"/>
    <property type="project" value="InterPro"/>
</dbReference>
<keyword evidence="4" id="KW-0472">Membrane</keyword>
<dbReference type="Proteomes" id="UP000192223">
    <property type="component" value="Unplaced"/>
</dbReference>
<feature type="domain" description="Sushi" evidence="7">
    <location>
        <begin position="81"/>
        <end position="135"/>
    </location>
</feature>
<protein>
    <submittedName>
        <fullName evidence="10">Zonadhesin</fullName>
    </submittedName>
</protein>
<dbReference type="CDD" id="cd00033">
    <property type="entry name" value="CCP"/>
    <property type="match status" value="2"/>
</dbReference>
<keyword evidence="5" id="KW-0732">Signal</keyword>
<name>A0A1W4XVN0_AGRPL</name>
<dbReference type="SUPFAM" id="SSF57535">
    <property type="entry name" value="Complement control module/SCR domain"/>
    <property type="match status" value="2"/>
</dbReference>
<dbReference type="InterPro" id="IPR013320">
    <property type="entry name" value="ConA-like_dom_sf"/>
</dbReference>
<dbReference type="InParanoid" id="A0A1W4XVN0"/>
<dbReference type="InterPro" id="IPR000436">
    <property type="entry name" value="Sushi_SCR_CCP_dom"/>
</dbReference>
<keyword evidence="1" id="KW-1015">Disulfide bond</keyword>
<comment type="caution">
    <text evidence="2">Lacks conserved residue(s) required for the propagation of feature annotation.</text>
</comment>
<evidence type="ECO:0000256" key="5">
    <source>
        <dbReference type="SAM" id="SignalP"/>
    </source>
</evidence>
<feature type="compositionally biased region" description="Polar residues" evidence="3">
    <location>
        <begin position="439"/>
        <end position="482"/>
    </location>
</feature>
<proteinExistence type="predicted"/>
<sequence>MYRMFVVYSVVILAIFTQIEGWRQSVLPCPGLKLKFGRIRYRQKGRFVKFQCNTGYITAGEKYSICFRGEWDNPPPRCVRATCPMVRPPINGLVYPSHRGAVLNFFCKPDYVLRGPNITYCDGRQWSDNLPSCVKSNTKPALSCDFESEDLCGWTHDLRHDFDWIRMNFSTPSGYLGTGPAYDHTKGEQGNGYYMYIESSSRTENETARLISPIYDKVDTNACFKFFYHMYGSSIGTLRIYLKKISDSWDLEPSQAIFNKSGNQGNDWLEGFVKLGPINEDFQIVIEGINGPSYVGDLAIDDVQLIENCTEEDEIISTTMLYETAPVFAIGTCANRCFNDSSEISEDNFQISCDCVENCMERNTCCPDFIALCIADSTDDSLVSYASTPFLMSTSKVPNITENQNTNKTYLEAPTIATNMSKKVDVNNNSVLPKKENKTSTNIEENPTTSGKKTSSPNTSKTILPTTEFTSKAPPSNTTLTTRIPLPTSTKTTRLTTTAISITKNSVVVLPTLKFLTPPPTQPIIQKLPKTAKTKVKVTKTPSTTAAILKTTSSKPTLSTQQTKTNDIVTLPTKKAVTFTLKEDEKQSDDENNKESDEVFSGENTKLAKIINENSKPAETKFTMPLILSITIIILIVCIVLLIRRYSVTGCRKMNRFKSSGDSQSDVRFLTSDEQLDFTLASPDSYSTL</sequence>
<dbReference type="Gene3D" id="2.10.70.10">
    <property type="entry name" value="Complement Module, domain 1"/>
    <property type="match status" value="2"/>
</dbReference>
<evidence type="ECO:0000256" key="4">
    <source>
        <dbReference type="SAM" id="Phobius"/>
    </source>
</evidence>
<dbReference type="AlphaFoldDB" id="A0A1W4XVN0"/>
<dbReference type="RefSeq" id="XP_018336528.1">
    <property type="nucleotide sequence ID" value="XM_018481026.1"/>
</dbReference>
<dbReference type="GeneID" id="108745015"/>
<dbReference type="InterPro" id="IPR051560">
    <property type="entry name" value="MAM_domain-containing"/>
</dbReference>
<dbReference type="PROSITE" id="PS50060">
    <property type="entry name" value="MAM_2"/>
    <property type="match status" value="1"/>
</dbReference>
<dbReference type="FunCoup" id="A0A1W4XVN0">
    <property type="interactions" value="13"/>
</dbReference>
<evidence type="ECO:0000313" key="9">
    <source>
        <dbReference type="Proteomes" id="UP000192223"/>
    </source>
</evidence>
<dbReference type="CDD" id="cd06263">
    <property type="entry name" value="MAM"/>
    <property type="match status" value="1"/>
</dbReference>
<dbReference type="Gene3D" id="2.60.120.200">
    <property type="match status" value="1"/>
</dbReference>
<dbReference type="SUPFAM" id="SSF90188">
    <property type="entry name" value="Somatomedin B domain"/>
    <property type="match status" value="1"/>
</dbReference>
<evidence type="ECO:0000259" key="6">
    <source>
        <dbReference type="PROSITE" id="PS50060"/>
    </source>
</evidence>
<feature type="transmembrane region" description="Helical" evidence="4">
    <location>
        <begin position="622"/>
        <end position="643"/>
    </location>
</feature>
<dbReference type="SUPFAM" id="SSF49899">
    <property type="entry name" value="Concanavalin A-like lectins/glucanases"/>
    <property type="match status" value="1"/>
</dbReference>
<evidence type="ECO:0000259" key="8">
    <source>
        <dbReference type="PROSITE" id="PS50958"/>
    </source>
</evidence>
<keyword evidence="9" id="KW-1185">Reference proteome</keyword>
<dbReference type="Pfam" id="PF00084">
    <property type="entry name" value="Sushi"/>
    <property type="match status" value="2"/>
</dbReference>
<dbReference type="PROSITE" id="PS50923">
    <property type="entry name" value="SUSHI"/>
    <property type="match status" value="2"/>
</dbReference>
<evidence type="ECO:0000259" key="7">
    <source>
        <dbReference type="PROSITE" id="PS50923"/>
    </source>
</evidence>
<dbReference type="InterPro" id="IPR001212">
    <property type="entry name" value="Somatomedin_B_dom"/>
</dbReference>
<evidence type="ECO:0000313" key="10">
    <source>
        <dbReference type="RefSeq" id="XP_018336528.1"/>
    </source>
</evidence>
<keyword evidence="4" id="KW-0812">Transmembrane</keyword>
<gene>
    <name evidence="10" type="primary">LOC108745015</name>
</gene>
<accession>A0A1W4XVN0</accession>
<evidence type="ECO:0000256" key="1">
    <source>
        <dbReference type="ARBA" id="ARBA00023157"/>
    </source>
</evidence>
<evidence type="ECO:0000256" key="3">
    <source>
        <dbReference type="SAM" id="MobiDB-lite"/>
    </source>
</evidence>
<dbReference type="SMART" id="SM00137">
    <property type="entry name" value="MAM"/>
    <property type="match status" value="1"/>
</dbReference>
<feature type="chain" id="PRO_5010713596" evidence="5">
    <location>
        <begin position="22"/>
        <end position="689"/>
    </location>
</feature>
<keyword evidence="4" id="KW-1133">Transmembrane helix</keyword>
<dbReference type="Gene3D" id="4.10.410.20">
    <property type="match status" value="1"/>
</dbReference>
<feature type="region of interest" description="Disordered" evidence="3">
    <location>
        <begin position="424"/>
        <end position="490"/>
    </location>
</feature>
<dbReference type="PANTHER" id="PTHR23282:SF101">
    <property type="entry name" value="MAM DOMAIN-CONTAINING PROTEIN"/>
    <property type="match status" value="1"/>
</dbReference>
<dbReference type="InterPro" id="IPR035976">
    <property type="entry name" value="Sushi/SCR/CCP_sf"/>
</dbReference>
<dbReference type="STRING" id="224129.A0A1W4XVN0"/>
<dbReference type="OrthoDB" id="6107927at2759"/>
<dbReference type="InterPro" id="IPR036024">
    <property type="entry name" value="Somatomedin_B-like_dom_sf"/>
</dbReference>
<feature type="signal peptide" evidence="5">
    <location>
        <begin position="1"/>
        <end position="21"/>
    </location>
</feature>
<dbReference type="InterPro" id="IPR000998">
    <property type="entry name" value="MAM_dom"/>
</dbReference>
<dbReference type="Pfam" id="PF01033">
    <property type="entry name" value="Somatomedin_B"/>
    <property type="match status" value="1"/>
</dbReference>